<dbReference type="Gene3D" id="3.40.50.1000">
    <property type="entry name" value="HAD superfamily/HAD-like"/>
    <property type="match status" value="1"/>
</dbReference>
<proteinExistence type="predicted"/>
<accession>A0A7C3KCR1</accession>
<comment type="caution">
    <text evidence="1">The sequence shown here is derived from an EMBL/GenBank/DDBJ whole genome shotgun (WGS) entry which is preliminary data.</text>
</comment>
<protein>
    <submittedName>
        <fullName evidence="1">HAD family phosphatase</fullName>
    </submittedName>
</protein>
<dbReference type="InterPro" id="IPR023214">
    <property type="entry name" value="HAD_sf"/>
</dbReference>
<dbReference type="SUPFAM" id="SSF56784">
    <property type="entry name" value="HAD-like"/>
    <property type="match status" value="1"/>
</dbReference>
<dbReference type="Gene3D" id="3.90.1070.10">
    <property type="match status" value="1"/>
</dbReference>
<gene>
    <name evidence="1" type="ORF">ENR64_03525</name>
</gene>
<dbReference type="PANTHER" id="PTHR10000">
    <property type="entry name" value="PHOSPHOSERINE PHOSPHATASE"/>
    <property type="match status" value="1"/>
</dbReference>
<reference evidence="1" key="1">
    <citation type="journal article" date="2020" name="mSystems">
        <title>Genome- and Community-Level Interaction Insights into Carbon Utilization and Element Cycling Functions of Hydrothermarchaeota in Hydrothermal Sediment.</title>
        <authorList>
            <person name="Zhou Z."/>
            <person name="Liu Y."/>
            <person name="Xu W."/>
            <person name="Pan J."/>
            <person name="Luo Z.H."/>
            <person name="Li M."/>
        </authorList>
    </citation>
    <scope>NUCLEOTIDE SEQUENCE [LARGE SCALE GENOMIC DNA]</scope>
    <source>
        <strain evidence="1">SpSt-418</strain>
    </source>
</reference>
<name>A0A7C3KCR1_9CYAN</name>
<organism evidence="1">
    <name type="scientific">Oscillatoriales cyanobacterium SpSt-418</name>
    <dbReference type="NCBI Taxonomy" id="2282169"/>
    <lineage>
        <taxon>Bacteria</taxon>
        <taxon>Bacillati</taxon>
        <taxon>Cyanobacteriota</taxon>
        <taxon>Cyanophyceae</taxon>
        <taxon>Oscillatoriophycideae</taxon>
        <taxon>Oscillatoriales</taxon>
    </lineage>
</organism>
<dbReference type="InterPro" id="IPR036412">
    <property type="entry name" value="HAD-like_sf"/>
</dbReference>
<dbReference type="AlphaFoldDB" id="A0A7C3KCR1"/>
<dbReference type="EMBL" id="DSRU01000047">
    <property type="protein sequence ID" value="HFM96831.1"/>
    <property type="molecule type" value="Genomic_DNA"/>
</dbReference>
<dbReference type="Pfam" id="PF08282">
    <property type="entry name" value="Hydrolase_3"/>
    <property type="match status" value="2"/>
</dbReference>
<dbReference type="GO" id="GO:0016791">
    <property type="term" value="F:phosphatase activity"/>
    <property type="evidence" value="ECO:0007669"/>
    <property type="project" value="TreeGrafter"/>
</dbReference>
<dbReference type="GO" id="GO:0005829">
    <property type="term" value="C:cytosol"/>
    <property type="evidence" value="ECO:0007669"/>
    <property type="project" value="TreeGrafter"/>
</dbReference>
<sequence>MNIFVRIILILRIADYDGTIARDGVVDNDTLAALKQWRSAGRKLVLISGRQLDDFLAIFQPIELFDLLVVENGAVLYNPATRTEKYLSDPPPTAFVEQLRQAVEAADANTQESDEFGRAIHDRYGLVSQGRVVVATWQPHSVIARTLIEQMQLPLQVILNKNAVMILPQGVDKAAGLAIAAQQLGVELAQVASIGDAENDLAFLTQSGFAAAVANALPEVKAAADWVASASHGAGVVELIANLLDQDALGRSEP</sequence>
<dbReference type="InterPro" id="IPR006379">
    <property type="entry name" value="HAD-SF_hydro_IIB"/>
</dbReference>
<evidence type="ECO:0000313" key="1">
    <source>
        <dbReference type="EMBL" id="HFM96831.1"/>
    </source>
</evidence>
<dbReference type="GO" id="GO:0000287">
    <property type="term" value="F:magnesium ion binding"/>
    <property type="evidence" value="ECO:0007669"/>
    <property type="project" value="TreeGrafter"/>
</dbReference>
<dbReference type="NCBIfam" id="TIGR01484">
    <property type="entry name" value="HAD-SF-IIB"/>
    <property type="match status" value="1"/>
</dbReference>
<dbReference type="PANTHER" id="PTHR10000:SF8">
    <property type="entry name" value="HAD SUPERFAMILY HYDROLASE-LIKE, TYPE 3"/>
    <property type="match status" value="1"/>
</dbReference>